<dbReference type="Proteomes" id="UP000830768">
    <property type="component" value="Chromosome 1"/>
</dbReference>
<reference evidence="1" key="1">
    <citation type="submission" date="2021-11" db="EMBL/GenBank/DDBJ databases">
        <title>Fusarium solani-melongenae Genome sequencing and assembly.</title>
        <authorList>
            <person name="Xie S."/>
            <person name="Huang L."/>
            <person name="Zhang X."/>
        </authorList>
    </citation>
    <scope>NUCLEOTIDE SEQUENCE</scope>
    <source>
        <strain evidence="1">CRI 24-3</strain>
    </source>
</reference>
<sequence>MGISRNSALRRQLLGFSVTKPPRRISIQLFNTGHSSTQSSLLLVPLIMDSVPTELASTIQSAHIKRHPDAALDVNPPTAASTREPVILQSLKHGSDDGIDEDEDDIPYSVLRPQPRHYNLPPLPDLRFEQSYLRSISKADTWWKVALITTRDQILVPLTQGLLYNLFLCGWQYWNRNARLHGNTLGARVRRWWWGVNNWKIH</sequence>
<name>A0ACD3YK01_FUSSC</name>
<keyword evidence="2" id="KW-1185">Reference proteome</keyword>
<evidence type="ECO:0000313" key="2">
    <source>
        <dbReference type="Proteomes" id="UP000830768"/>
    </source>
</evidence>
<gene>
    <name evidence="1" type="ORF">LCI18_000147</name>
</gene>
<evidence type="ECO:0000313" key="1">
    <source>
        <dbReference type="EMBL" id="UPK89212.1"/>
    </source>
</evidence>
<organism evidence="1 2">
    <name type="scientific">Fusarium solani subsp. cucurbitae</name>
    <name type="common">Neocosmosporum cucurbitae</name>
    <dbReference type="NCBI Taxonomy" id="2747967"/>
    <lineage>
        <taxon>Eukaryota</taxon>
        <taxon>Fungi</taxon>
        <taxon>Dikarya</taxon>
        <taxon>Ascomycota</taxon>
        <taxon>Pezizomycotina</taxon>
        <taxon>Sordariomycetes</taxon>
        <taxon>Hypocreomycetidae</taxon>
        <taxon>Hypocreales</taxon>
        <taxon>Nectriaceae</taxon>
        <taxon>Fusarium</taxon>
        <taxon>Fusarium solani species complex</taxon>
    </lineage>
</organism>
<accession>A0ACD3YK01</accession>
<proteinExistence type="predicted"/>
<protein>
    <submittedName>
        <fullName evidence="1">Uncharacterized protein</fullName>
    </submittedName>
</protein>
<dbReference type="EMBL" id="CP090030">
    <property type="protein sequence ID" value="UPK89212.1"/>
    <property type="molecule type" value="Genomic_DNA"/>
</dbReference>